<dbReference type="Gene3D" id="1.20.1270.50">
    <property type="entry name" value="Glycoside hydrolase family 38, central domain"/>
    <property type="match status" value="1"/>
</dbReference>
<dbReference type="OrthoDB" id="10261055at2759"/>
<evidence type="ECO:0000313" key="12">
    <source>
        <dbReference type="EMBL" id="PAV88948.1"/>
    </source>
</evidence>
<dbReference type="SMART" id="SM00872">
    <property type="entry name" value="Alpha-mann_mid"/>
    <property type="match status" value="1"/>
</dbReference>
<evidence type="ECO:0000256" key="1">
    <source>
        <dbReference type="ARBA" id="ARBA00009792"/>
    </source>
</evidence>
<dbReference type="Gene3D" id="3.20.110.10">
    <property type="entry name" value="Glycoside hydrolase 38, N terminal domain"/>
    <property type="match status" value="1"/>
</dbReference>
<gene>
    <name evidence="12" type="ORF">WR25_24382</name>
</gene>
<keyword evidence="3 9" id="KW-0378">Hydrolase</keyword>
<dbReference type="GO" id="GO:0046872">
    <property type="term" value="F:metal ion binding"/>
    <property type="evidence" value="ECO:0007669"/>
    <property type="project" value="UniProtKB-KW"/>
</dbReference>
<keyword evidence="10" id="KW-0175">Coiled coil</keyword>
<dbReference type="InterPro" id="IPR000602">
    <property type="entry name" value="Glyco_hydro_38_N"/>
</dbReference>
<dbReference type="InterPro" id="IPR015341">
    <property type="entry name" value="Glyco_hydro_38_cen"/>
</dbReference>
<proteinExistence type="inferred from homology"/>
<accession>A0A2A2LS06</accession>
<dbReference type="GO" id="GO:0004572">
    <property type="term" value="F:mannosyl-oligosaccharide 1,3-1,6-alpha-mannosidase activity"/>
    <property type="evidence" value="ECO:0007669"/>
    <property type="project" value="UniProtKB-EC"/>
</dbReference>
<sequence>QMEVVELRQEIKKLREELEQNDADMKKMEKQITDSESRRMEIVKKQIENENEVYDEKAAAEANQEKKLDQLEGDPKHVAVEEEKGVGAEPVQRGGGKVAIVAEVLGKTTAMPLDVCGIRNNYSRVTSDVQMLDVYDKIEFDNPDGGVWKQGFDITYDSKKVEKEKKLEVFVIPHSHNDPGWVKTFDDYYNGQTKHILSGMAKHLPQKDGMRFIYAEMSFFEMWWSQQSEEVRETVRKLLKSGQFEIVTGGWVMTDEANAHYHSIVVELFEGHEFIRNQIDKDYKPSSHWSIDPFGLSPVIPHIVSAANITKAALQRQLIHYSVKKYMAKTQQLEFYWRQLFGSHSQKDVLASVFPFYSYDIPHTCGPDPKICCQFDFARLPGGNKHCDWGIPPQTIRDNNIQERAQMIYDQYRKKSQLFKTNVLFVPLGDDFRYETDFEWNNQYENYQKLFSYMNNYAAWNVHARFGTLSDYFNALEKELQEESQTLPVLSGDFFTYADRDDHYWSGYYTSRPFYKQADRTLQHALRSAEIAFTLASAEGEDLKDETFALLVEARRALSLFQHHDGVTGTAKDFVMEDYGSRMLKALKNCEKVLAASLSSLLEDPSSLTLDEIREAQDALIKKRVFDIGQRVVVFNSLTRSRNEPICIRVKSKSAKVKGEIDAIEQQISPVVELDSQADELKMSQHYELCFLPTLLPFGISTFQIIDSPLGSVPEAVVSGKKDKGFSGFVFKQISDGSFKLDNSKIDAEFDGSTGLLKSVKPNIDGAGKTDINAHFIHYGARGKGHVKNKGGDDLSGAYLFLPNGDARNLSMQQDEFFVVDGPLVKRVYTVLSKNPSIFQISSIFKDDYSVDIQTRVDIRQRNDNFELGMRFITSIQNNDDFYTDLNGMQSKLPLQANFYPMPASAFIEDSTSRLSLLGSQALGVASLKSGYLEVMLDRRLQQDDNRGLFQPVVDNKPTVSKFRLLVEPLSSPNQDKDSRIGFLSPVGFSLSMLLHYPHVIMMSDSTTTPISVKTVDDKGLHCDLHAVTLRTLSQPKDYNSNTVKAQHSAALILHRTVTDCRSKLPLENSCRNAPLEASQSIDRVKVEPEMISTVKVGW</sequence>
<dbReference type="InterPro" id="IPR011682">
    <property type="entry name" value="Glyco_hydro_38_C"/>
</dbReference>
<dbReference type="GO" id="GO:0000139">
    <property type="term" value="C:Golgi membrane"/>
    <property type="evidence" value="ECO:0007669"/>
    <property type="project" value="TreeGrafter"/>
</dbReference>
<dbReference type="AlphaFoldDB" id="A0A2A2LS06"/>
<dbReference type="InterPro" id="IPR028995">
    <property type="entry name" value="Glyco_hydro_57/38_cen_sf"/>
</dbReference>
<dbReference type="PANTHER" id="PTHR11607:SF3">
    <property type="entry name" value="LYSOSOMAL ALPHA-MANNOSIDASE"/>
    <property type="match status" value="1"/>
</dbReference>
<evidence type="ECO:0000256" key="5">
    <source>
        <dbReference type="ARBA" id="ARBA00023157"/>
    </source>
</evidence>
<dbReference type="GO" id="GO:0006013">
    <property type="term" value="P:mannose metabolic process"/>
    <property type="evidence" value="ECO:0007669"/>
    <property type="project" value="InterPro"/>
</dbReference>
<dbReference type="STRING" id="2018661.A0A2A2LS06"/>
<dbReference type="GO" id="GO:0030246">
    <property type="term" value="F:carbohydrate binding"/>
    <property type="evidence" value="ECO:0007669"/>
    <property type="project" value="InterPro"/>
</dbReference>
<dbReference type="EC" id="3.2.1.-" evidence="9"/>
<dbReference type="Gene3D" id="2.70.98.30">
    <property type="entry name" value="Golgi alpha-mannosidase II, domain 4"/>
    <property type="match status" value="1"/>
</dbReference>
<dbReference type="EMBL" id="LIAE01006483">
    <property type="protein sequence ID" value="PAV88948.1"/>
    <property type="molecule type" value="Genomic_DNA"/>
</dbReference>
<dbReference type="InterPro" id="IPR050843">
    <property type="entry name" value="Glycosyl_Hydrlase_38"/>
</dbReference>
<keyword evidence="5" id="KW-1015">Disulfide bond</keyword>
<feature type="coiled-coil region" evidence="10">
    <location>
        <begin position="4"/>
        <end position="74"/>
    </location>
</feature>
<dbReference type="PANTHER" id="PTHR11607">
    <property type="entry name" value="ALPHA-MANNOSIDASE"/>
    <property type="match status" value="1"/>
</dbReference>
<evidence type="ECO:0000256" key="3">
    <source>
        <dbReference type="ARBA" id="ARBA00022801"/>
    </source>
</evidence>
<dbReference type="InterPro" id="IPR037094">
    <property type="entry name" value="Glyco_hydro_38_cen_sf"/>
</dbReference>
<evidence type="ECO:0000256" key="6">
    <source>
        <dbReference type="ARBA" id="ARBA00023295"/>
    </source>
</evidence>
<organism evidence="12 13">
    <name type="scientific">Diploscapter pachys</name>
    <dbReference type="NCBI Taxonomy" id="2018661"/>
    <lineage>
        <taxon>Eukaryota</taxon>
        <taxon>Metazoa</taxon>
        <taxon>Ecdysozoa</taxon>
        <taxon>Nematoda</taxon>
        <taxon>Chromadorea</taxon>
        <taxon>Rhabditida</taxon>
        <taxon>Rhabditina</taxon>
        <taxon>Rhabditomorpha</taxon>
        <taxon>Rhabditoidea</taxon>
        <taxon>Rhabditidae</taxon>
        <taxon>Diploscapter</taxon>
    </lineage>
</organism>
<dbReference type="InterPro" id="IPR013780">
    <property type="entry name" value="Glyco_hydro_b"/>
</dbReference>
<dbReference type="InterPro" id="IPR011330">
    <property type="entry name" value="Glyco_hydro/deAcase_b/a-brl"/>
</dbReference>
<dbReference type="InterPro" id="IPR011013">
    <property type="entry name" value="Gal_mutarotase_sf_dom"/>
</dbReference>
<keyword evidence="13" id="KW-1185">Reference proteome</keyword>
<name>A0A2A2LS06_9BILA</name>
<dbReference type="FunFam" id="3.20.110.10:FF:000003">
    <property type="entry name" value="Alpha-mannosidase"/>
    <property type="match status" value="1"/>
</dbReference>
<evidence type="ECO:0000313" key="13">
    <source>
        <dbReference type="Proteomes" id="UP000218231"/>
    </source>
</evidence>
<evidence type="ECO:0000256" key="4">
    <source>
        <dbReference type="ARBA" id="ARBA00022833"/>
    </source>
</evidence>
<comment type="cofactor">
    <cofactor evidence="9">
        <name>Zn(2+)</name>
        <dbReference type="ChEBI" id="CHEBI:29105"/>
    </cofactor>
    <text evidence="9">Binds 1 zinc ion per subunit.</text>
</comment>
<dbReference type="Pfam" id="PF01074">
    <property type="entry name" value="Glyco_hydro_38N"/>
    <property type="match status" value="1"/>
</dbReference>
<comment type="function">
    <text evidence="7">Catalyzes the first committed step in the biosynthesis of complex N-glycans. It controls conversion of high mannose to complex N-glycans; the final hydrolytic step in the N-glycan maturation pathway.</text>
</comment>
<dbReference type="FunFam" id="1.20.1270.50:FF:000001">
    <property type="entry name" value="Alpha-mannosidase"/>
    <property type="match status" value="1"/>
</dbReference>
<feature type="non-terminal residue" evidence="12">
    <location>
        <position position="1"/>
    </location>
</feature>
<dbReference type="SUPFAM" id="SSF74650">
    <property type="entry name" value="Galactose mutarotase-like"/>
    <property type="match status" value="1"/>
</dbReference>
<protein>
    <recommendedName>
        <fullName evidence="9">Alpha-mannosidase</fullName>
        <ecNumber evidence="9">3.2.1.-</ecNumber>
    </recommendedName>
</protein>
<keyword evidence="2 9" id="KW-0479">Metal-binding</keyword>
<dbReference type="SUPFAM" id="SSF88688">
    <property type="entry name" value="Families 57/38 glycoside transferase middle domain"/>
    <property type="match status" value="1"/>
</dbReference>
<evidence type="ECO:0000259" key="11">
    <source>
        <dbReference type="SMART" id="SM00872"/>
    </source>
</evidence>
<feature type="domain" description="Glycoside hydrolase family 38 central" evidence="11">
    <location>
        <begin position="503"/>
        <end position="583"/>
    </location>
</feature>
<dbReference type="Proteomes" id="UP000218231">
    <property type="component" value="Unassembled WGS sequence"/>
</dbReference>
<dbReference type="InterPro" id="IPR027291">
    <property type="entry name" value="Glyco_hydro_38_N_sf"/>
</dbReference>
<evidence type="ECO:0000256" key="9">
    <source>
        <dbReference type="RuleBase" id="RU361199"/>
    </source>
</evidence>
<comment type="caution">
    <text evidence="12">The sequence shown here is derived from an EMBL/GenBank/DDBJ whole genome shotgun (WGS) entry which is preliminary data.</text>
</comment>
<evidence type="ECO:0000256" key="7">
    <source>
        <dbReference type="ARBA" id="ARBA00059516"/>
    </source>
</evidence>
<evidence type="ECO:0000256" key="2">
    <source>
        <dbReference type="ARBA" id="ARBA00022723"/>
    </source>
</evidence>
<dbReference type="Gene3D" id="2.60.40.1180">
    <property type="entry name" value="Golgi alpha-mannosidase II"/>
    <property type="match status" value="1"/>
</dbReference>
<evidence type="ECO:0000256" key="8">
    <source>
        <dbReference type="ARBA" id="ARBA00093232"/>
    </source>
</evidence>
<reference evidence="12 13" key="1">
    <citation type="journal article" date="2017" name="Curr. Biol.">
        <title>Genome architecture and evolution of a unichromosomal asexual nematode.</title>
        <authorList>
            <person name="Fradin H."/>
            <person name="Zegar C."/>
            <person name="Gutwein M."/>
            <person name="Lucas J."/>
            <person name="Kovtun M."/>
            <person name="Corcoran D."/>
            <person name="Baugh L.R."/>
            <person name="Kiontke K."/>
            <person name="Gunsalus K."/>
            <person name="Fitch D.H."/>
            <person name="Piano F."/>
        </authorList>
    </citation>
    <scope>NUCLEOTIDE SEQUENCE [LARGE SCALE GENOMIC DNA]</scope>
    <source>
        <strain evidence="12">PF1309</strain>
    </source>
</reference>
<keyword evidence="4 9" id="KW-0862">Zinc</keyword>
<dbReference type="CDD" id="cd10809">
    <property type="entry name" value="GH38N_AMII_GMII_SfManIII_like"/>
    <property type="match status" value="1"/>
</dbReference>
<dbReference type="Pfam" id="PF09261">
    <property type="entry name" value="Alpha-mann_mid"/>
    <property type="match status" value="1"/>
</dbReference>
<dbReference type="GO" id="GO:0006491">
    <property type="term" value="P:N-glycan processing"/>
    <property type="evidence" value="ECO:0007669"/>
    <property type="project" value="TreeGrafter"/>
</dbReference>
<comment type="catalytic activity">
    <reaction evidence="8">
        <text>N(4)-{beta-D-GlcNAc-(1-&gt;2)-alpha-D-Man-(1-&gt;3)-[alpha-D-Man-(1-&gt;3)-[alpha-D-Man-(1-&gt;6)]-alpha-D-Man-(1-&gt;6)]-beta-D-Man-(1-&gt;4)-beta-D-GlcNAc-(1-&gt;4)-beta-D-GlcNAc}-L-asparaginyl-[protein] + 2 H2O = 2 alpha-D-mannopyranose + an N(4)-{beta-D-GlcNAc-(1-&gt;2)-alpha-D-Man-(1-&gt;3)-[alpha-D-Man-(1-&gt;6)]-beta-D-Man-(1-&gt;4)-beta-D-GlcNAc-(1-&gt;4)-beta-D-GlcNAc}-L-asparaginyl-[protein]</text>
        <dbReference type="Rhea" id="RHEA:56052"/>
        <dbReference type="Rhea" id="RHEA-COMP:14368"/>
        <dbReference type="Rhea" id="RHEA-COMP:14369"/>
        <dbReference type="ChEBI" id="CHEBI:15377"/>
        <dbReference type="ChEBI" id="CHEBI:28729"/>
        <dbReference type="ChEBI" id="CHEBI:60615"/>
        <dbReference type="ChEBI" id="CHEBI:60625"/>
        <dbReference type="EC" id="3.2.1.114"/>
    </reaction>
</comment>
<dbReference type="Pfam" id="PF07748">
    <property type="entry name" value="Glyco_hydro_38C"/>
    <property type="match status" value="1"/>
</dbReference>
<evidence type="ECO:0000256" key="10">
    <source>
        <dbReference type="SAM" id="Coils"/>
    </source>
</evidence>
<keyword evidence="6 9" id="KW-0326">Glycosidase</keyword>
<comment type="similarity">
    <text evidence="1 9">Belongs to the glycosyl hydrolase 38 family.</text>
</comment>
<dbReference type="SUPFAM" id="SSF88713">
    <property type="entry name" value="Glycoside hydrolase/deacetylase"/>
    <property type="match status" value="1"/>
</dbReference>